<dbReference type="PROSITE" id="PS51184">
    <property type="entry name" value="JMJC"/>
    <property type="match status" value="1"/>
</dbReference>
<feature type="domain" description="JmjC" evidence="1">
    <location>
        <begin position="242"/>
        <end position="304"/>
    </location>
</feature>
<dbReference type="Pfam" id="PF13621">
    <property type="entry name" value="Cupin_8"/>
    <property type="match status" value="1"/>
</dbReference>
<accession>A0AAV8V1F9</accession>
<reference evidence="2 3" key="1">
    <citation type="journal article" date="2023" name="Nat. Commun.">
        <title>Origin of minicircular mitochondrial genomes in red algae.</title>
        <authorList>
            <person name="Lee Y."/>
            <person name="Cho C.H."/>
            <person name="Lee Y.M."/>
            <person name="Park S.I."/>
            <person name="Yang J.H."/>
            <person name="West J.A."/>
            <person name="Bhattacharya D."/>
            <person name="Yoon H.S."/>
        </authorList>
    </citation>
    <scope>NUCLEOTIDE SEQUENCE [LARGE SCALE GENOMIC DNA]</scope>
    <source>
        <strain evidence="2 3">CCMP1338</strain>
        <tissue evidence="2">Whole cell</tissue>
    </source>
</reference>
<protein>
    <recommendedName>
        <fullName evidence="1">JmjC domain-containing protein</fullName>
    </recommendedName>
</protein>
<evidence type="ECO:0000313" key="2">
    <source>
        <dbReference type="EMBL" id="KAJ8908690.1"/>
    </source>
</evidence>
<dbReference type="PANTHER" id="PTHR12461">
    <property type="entry name" value="HYPOXIA-INDUCIBLE FACTOR 1 ALPHA INHIBITOR-RELATED"/>
    <property type="match status" value="1"/>
</dbReference>
<comment type="caution">
    <text evidence="2">The sequence shown here is derived from an EMBL/GenBank/DDBJ whole genome shotgun (WGS) entry which is preliminary data.</text>
</comment>
<dbReference type="Proteomes" id="UP001157974">
    <property type="component" value="Unassembled WGS sequence"/>
</dbReference>
<dbReference type="SUPFAM" id="SSF51197">
    <property type="entry name" value="Clavaminate synthase-like"/>
    <property type="match status" value="1"/>
</dbReference>
<name>A0AAV8V1F9_9RHOD</name>
<keyword evidence="3" id="KW-1185">Reference proteome</keyword>
<dbReference type="InterPro" id="IPR003347">
    <property type="entry name" value="JmjC_dom"/>
</dbReference>
<dbReference type="AlphaFoldDB" id="A0AAV8V1F9"/>
<dbReference type="InterPro" id="IPR041667">
    <property type="entry name" value="Cupin_8"/>
</dbReference>
<gene>
    <name evidence="2" type="ORF">NDN08_005395</name>
</gene>
<sequence length="304" mass="34546">MVKAPLKTCGMASGVKVLRNAAEHARRLEVLIENEDIQVKKPLQVLWSSRREVWNQLHEKGQRNECETRLRLKLSAISVELALRESTSVTDSVRLLDEALILGHPSFKSLCSSFADELATLSGALRVHPEPMALLGHERIREIAGHKMETQNLVERIPSIERPSIAQFVSRIFWKGPQIISGVVRQWPAFRKWNDFSFWEAEYGHRWVPVELGSKYTDPSFETQLIPMSDFVEQHLRGESRGYLAQHQLFEQVPSLLSDIIEPEFASLGDSSSEAVVNMWLGPSGTQTPLHHDPYHNLLCQVGR</sequence>
<proteinExistence type="predicted"/>
<organism evidence="2 3">
    <name type="scientific">Rhodosorus marinus</name>
    <dbReference type="NCBI Taxonomy" id="101924"/>
    <lineage>
        <taxon>Eukaryota</taxon>
        <taxon>Rhodophyta</taxon>
        <taxon>Stylonematophyceae</taxon>
        <taxon>Stylonematales</taxon>
        <taxon>Stylonemataceae</taxon>
        <taxon>Rhodosorus</taxon>
    </lineage>
</organism>
<dbReference type="Gene3D" id="2.60.120.650">
    <property type="entry name" value="Cupin"/>
    <property type="match status" value="1"/>
</dbReference>
<dbReference type="PANTHER" id="PTHR12461:SF105">
    <property type="entry name" value="HYPOXIA-INDUCIBLE FACTOR 1-ALPHA INHIBITOR"/>
    <property type="match status" value="1"/>
</dbReference>
<dbReference type="EMBL" id="JAMWBK010000001">
    <property type="protein sequence ID" value="KAJ8908690.1"/>
    <property type="molecule type" value="Genomic_DNA"/>
</dbReference>
<evidence type="ECO:0000313" key="3">
    <source>
        <dbReference type="Proteomes" id="UP001157974"/>
    </source>
</evidence>
<evidence type="ECO:0000259" key="1">
    <source>
        <dbReference type="PROSITE" id="PS51184"/>
    </source>
</evidence>